<evidence type="ECO:0000313" key="2">
    <source>
        <dbReference type="EMBL" id="CAG8758836.1"/>
    </source>
</evidence>
<reference evidence="2" key="1">
    <citation type="submission" date="2021-06" db="EMBL/GenBank/DDBJ databases">
        <authorList>
            <person name="Kallberg Y."/>
            <person name="Tangrot J."/>
            <person name="Rosling A."/>
        </authorList>
    </citation>
    <scope>NUCLEOTIDE SEQUENCE</scope>
    <source>
        <strain evidence="2">FL130A</strain>
    </source>
</reference>
<feature type="non-terminal residue" evidence="2">
    <location>
        <position position="1"/>
    </location>
</feature>
<name>A0A9N9J083_9GLOM</name>
<dbReference type="Proteomes" id="UP000789508">
    <property type="component" value="Unassembled WGS sequence"/>
</dbReference>
<dbReference type="AlphaFoldDB" id="A0A9N9J083"/>
<keyword evidence="1" id="KW-0175">Coiled coil</keyword>
<gene>
    <name evidence="2" type="ORF">ALEPTO_LOCUS13585</name>
</gene>
<accession>A0A9N9J083</accession>
<keyword evidence="3" id="KW-1185">Reference proteome</keyword>
<protein>
    <submittedName>
        <fullName evidence="2">2574_t:CDS:1</fullName>
    </submittedName>
</protein>
<feature type="coiled-coil region" evidence="1">
    <location>
        <begin position="14"/>
        <end position="41"/>
    </location>
</feature>
<sequence>YQLLDPHLQAKFTLVQATQQLPHFEQELAQIKQTRELLENHE</sequence>
<comment type="caution">
    <text evidence="2">The sequence shown here is derived from an EMBL/GenBank/DDBJ whole genome shotgun (WGS) entry which is preliminary data.</text>
</comment>
<evidence type="ECO:0000256" key="1">
    <source>
        <dbReference type="SAM" id="Coils"/>
    </source>
</evidence>
<evidence type="ECO:0000313" key="3">
    <source>
        <dbReference type="Proteomes" id="UP000789508"/>
    </source>
</evidence>
<proteinExistence type="predicted"/>
<organism evidence="2 3">
    <name type="scientific">Ambispora leptoticha</name>
    <dbReference type="NCBI Taxonomy" id="144679"/>
    <lineage>
        <taxon>Eukaryota</taxon>
        <taxon>Fungi</taxon>
        <taxon>Fungi incertae sedis</taxon>
        <taxon>Mucoromycota</taxon>
        <taxon>Glomeromycotina</taxon>
        <taxon>Glomeromycetes</taxon>
        <taxon>Archaeosporales</taxon>
        <taxon>Ambisporaceae</taxon>
        <taxon>Ambispora</taxon>
    </lineage>
</organism>
<dbReference type="EMBL" id="CAJVPS010045140">
    <property type="protein sequence ID" value="CAG8758836.1"/>
    <property type="molecule type" value="Genomic_DNA"/>
</dbReference>